<organism evidence="5 6">
    <name type="scientific">Roseomonas indoligenes</name>
    <dbReference type="NCBI Taxonomy" id="2820811"/>
    <lineage>
        <taxon>Bacteria</taxon>
        <taxon>Pseudomonadati</taxon>
        <taxon>Pseudomonadota</taxon>
        <taxon>Alphaproteobacteria</taxon>
        <taxon>Acetobacterales</taxon>
        <taxon>Roseomonadaceae</taxon>
        <taxon>Roseomonas</taxon>
    </lineage>
</organism>
<dbReference type="CDD" id="cd13602">
    <property type="entry name" value="PBP2_TRAP_BpDctp6_7"/>
    <property type="match status" value="1"/>
</dbReference>
<dbReference type="PANTHER" id="PTHR33376:SF7">
    <property type="entry name" value="C4-DICARBOXYLATE-BINDING PROTEIN DCTB"/>
    <property type="match status" value="1"/>
</dbReference>
<evidence type="ECO:0000256" key="3">
    <source>
        <dbReference type="ARBA" id="ARBA00022729"/>
    </source>
</evidence>
<sequence length="361" mass="38430">MPMRETPPRLPALHLVARGLLGAALLALAGAGSAAAQEPLRLRVVGGLGGVSQYTRYEEPFWRERVSELTRGRVVAEITPSDRSGIPPDAMLSRIQRGEVPFGTILLAGAAAEEPEFQALDLPLQNPDIAALRRTVQLYRPHLQRLLAERYGIELLSVLTYPAQVVWCRRPFAGLSELAGRRIRISSLGQGEVFEALGATPVSVPFGGMVQAMRDGAVECAVTGALSGGAIGLQTVATHIQDMALSWGVSIFVANRTAWNALPEDVRTPLREGLNGLETAIWAGVEGETTEGMRCAAGAPGCNGAAGRLTAVPMTPDDAKLRRGLLNWTVLPRWIDRCGPDCAEVWNGSLAAGSGIQAHAR</sequence>
<comment type="similarity">
    <text evidence="1">Belongs to the bacterial solute-binding protein 7 family.</text>
</comment>
<dbReference type="InterPro" id="IPR038404">
    <property type="entry name" value="TRAP_DctP_sf"/>
</dbReference>
<dbReference type="AlphaFoldDB" id="A0A940MSX4"/>
<dbReference type="NCBIfam" id="NF037995">
    <property type="entry name" value="TRAP_S1"/>
    <property type="match status" value="1"/>
</dbReference>
<comment type="caution">
    <text evidence="5">The sequence shown here is derived from an EMBL/GenBank/DDBJ whole genome shotgun (WGS) entry which is preliminary data.</text>
</comment>
<dbReference type="Proteomes" id="UP000677537">
    <property type="component" value="Unassembled WGS sequence"/>
</dbReference>
<dbReference type="GO" id="GO:0055085">
    <property type="term" value="P:transmembrane transport"/>
    <property type="evidence" value="ECO:0007669"/>
    <property type="project" value="InterPro"/>
</dbReference>
<dbReference type="Pfam" id="PF03480">
    <property type="entry name" value="DctP"/>
    <property type="match status" value="1"/>
</dbReference>
<reference evidence="5" key="1">
    <citation type="submission" date="2021-03" db="EMBL/GenBank/DDBJ databases">
        <authorList>
            <person name="So Y."/>
        </authorList>
    </citation>
    <scope>NUCLEOTIDE SEQUENCE</scope>
    <source>
        <strain evidence="5">SG15</strain>
    </source>
</reference>
<protein>
    <submittedName>
        <fullName evidence="5">TRAP transporter substrate-binding protein</fullName>
    </submittedName>
</protein>
<dbReference type="EMBL" id="JAGIZA010000001">
    <property type="protein sequence ID" value="MBP0491301.1"/>
    <property type="molecule type" value="Genomic_DNA"/>
</dbReference>
<evidence type="ECO:0000313" key="5">
    <source>
        <dbReference type="EMBL" id="MBP0491301.1"/>
    </source>
</evidence>
<proteinExistence type="inferred from homology"/>
<gene>
    <name evidence="5" type="ORF">J5Y10_00755</name>
</gene>
<evidence type="ECO:0000256" key="1">
    <source>
        <dbReference type="ARBA" id="ARBA00009023"/>
    </source>
</evidence>
<feature type="chain" id="PRO_5037038176" evidence="4">
    <location>
        <begin position="37"/>
        <end position="361"/>
    </location>
</feature>
<dbReference type="Gene3D" id="3.40.190.170">
    <property type="entry name" value="Bacterial extracellular solute-binding protein, family 7"/>
    <property type="match status" value="1"/>
</dbReference>
<evidence type="ECO:0000313" key="6">
    <source>
        <dbReference type="Proteomes" id="UP000677537"/>
    </source>
</evidence>
<keyword evidence="6" id="KW-1185">Reference proteome</keyword>
<dbReference type="PANTHER" id="PTHR33376">
    <property type="match status" value="1"/>
</dbReference>
<evidence type="ECO:0000256" key="4">
    <source>
        <dbReference type="SAM" id="SignalP"/>
    </source>
</evidence>
<feature type="signal peptide" evidence="4">
    <location>
        <begin position="1"/>
        <end position="36"/>
    </location>
</feature>
<accession>A0A940MSX4</accession>
<evidence type="ECO:0000256" key="2">
    <source>
        <dbReference type="ARBA" id="ARBA00022448"/>
    </source>
</evidence>
<keyword evidence="2" id="KW-0813">Transport</keyword>
<dbReference type="InterPro" id="IPR018389">
    <property type="entry name" value="DctP_fam"/>
</dbReference>
<name>A0A940MSX4_9PROT</name>
<keyword evidence="3 4" id="KW-0732">Signal</keyword>